<evidence type="ECO:0000256" key="5">
    <source>
        <dbReference type="ARBA" id="ARBA00022763"/>
    </source>
</evidence>
<dbReference type="NCBIfam" id="TIGR00587">
    <property type="entry name" value="nfo"/>
    <property type="match status" value="1"/>
</dbReference>
<evidence type="ECO:0000313" key="12">
    <source>
        <dbReference type="Proteomes" id="UP001222932"/>
    </source>
</evidence>
<organism evidence="11 12">
    <name type="scientific">Cutaneotrichosporon spelunceum</name>
    <dbReference type="NCBI Taxonomy" id="1672016"/>
    <lineage>
        <taxon>Eukaryota</taxon>
        <taxon>Fungi</taxon>
        <taxon>Dikarya</taxon>
        <taxon>Basidiomycota</taxon>
        <taxon>Agaricomycotina</taxon>
        <taxon>Tremellomycetes</taxon>
        <taxon>Trichosporonales</taxon>
        <taxon>Trichosporonaceae</taxon>
        <taxon>Cutaneotrichosporon</taxon>
    </lineage>
</organism>
<dbReference type="GO" id="GO:0006284">
    <property type="term" value="P:base-excision repair"/>
    <property type="evidence" value="ECO:0007669"/>
    <property type="project" value="TreeGrafter"/>
</dbReference>
<dbReference type="GO" id="GO:0008270">
    <property type="term" value="F:zinc ion binding"/>
    <property type="evidence" value="ECO:0007669"/>
    <property type="project" value="InterPro"/>
</dbReference>
<dbReference type="FunFam" id="3.20.20.150:FF:000001">
    <property type="entry name" value="Probable endonuclease 4"/>
    <property type="match status" value="1"/>
</dbReference>
<gene>
    <name evidence="11" type="primary">APN1</name>
    <name evidence="11" type="ORF">CspeluHIS016_0702530</name>
</gene>
<dbReference type="Pfam" id="PF01261">
    <property type="entry name" value="AP_endonuc_2"/>
    <property type="match status" value="1"/>
</dbReference>
<feature type="compositionally biased region" description="Low complexity" evidence="9">
    <location>
        <begin position="1"/>
        <end position="24"/>
    </location>
</feature>
<evidence type="ECO:0000256" key="1">
    <source>
        <dbReference type="ARBA" id="ARBA00001947"/>
    </source>
</evidence>
<evidence type="ECO:0000256" key="8">
    <source>
        <dbReference type="ARBA" id="ARBA00023204"/>
    </source>
</evidence>
<dbReference type="InterPro" id="IPR013022">
    <property type="entry name" value="Xyl_isomerase-like_TIM-brl"/>
</dbReference>
<dbReference type="PANTHER" id="PTHR21445:SF0">
    <property type="entry name" value="APURINIC-APYRIMIDINIC ENDONUCLEASE"/>
    <property type="match status" value="1"/>
</dbReference>
<dbReference type="AlphaFoldDB" id="A0AAD3TYR5"/>
<dbReference type="Proteomes" id="UP001222932">
    <property type="component" value="Unassembled WGS sequence"/>
</dbReference>
<name>A0AAD3TYR5_9TREE</name>
<keyword evidence="12" id="KW-1185">Reference proteome</keyword>
<evidence type="ECO:0000313" key="11">
    <source>
        <dbReference type="EMBL" id="GMK59238.1"/>
    </source>
</evidence>
<dbReference type="PROSITE" id="PS00731">
    <property type="entry name" value="AP_NUCLEASE_F2_3"/>
    <property type="match status" value="1"/>
</dbReference>
<dbReference type="EMBL" id="BTCM01000007">
    <property type="protein sequence ID" value="GMK59238.1"/>
    <property type="molecule type" value="Genomic_DNA"/>
</dbReference>
<evidence type="ECO:0000259" key="10">
    <source>
        <dbReference type="Pfam" id="PF01261"/>
    </source>
</evidence>
<dbReference type="CDD" id="cd00019">
    <property type="entry name" value="AP2Ec"/>
    <property type="match status" value="1"/>
</dbReference>
<evidence type="ECO:0000256" key="4">
    <source>
        <dbReference type="ARBA" id="ARBA00022723"/>
    </source>
</evidence>
<comment type="similarity">
    <text evidence="2">Belongs to the AP endonuclease 2 family.</text>
</comment>
<dbReference type="GO" id="GO:0005634">
    <property type="term" value="C:nucleus"/>
    <property type="evidence" value="ECO:0007669"/>
    <property type="project" value="TreeGrafter"/>
</dbReference>
<dbReference type="SUPFAM" id="SSF51658">
    <property type="entry name" value="Xylose isomerase-like"/>
    <property type="match status" value="1"/>
</dbReference>
<dbReference type="GO" id="GO:0003677">
    <property type="term" value="F:DNA binding"/>
    <property type="evidence" value="ECO:0007669"/>
    <property type="project" value="InterPro"/>
</dbReference>
<keyword evidence="6" id="KW-0378">Hydrolase</keyword>
<dbReference type="PROSITE" id="PS51432">
    <property type="entry name" value="AP_NUCLEASE_F2_4"/>
    <property type="match status" value="1"/>
</dbReference>
<dbReference type="InterPro" id="IPR001719">
    <property type="entry name" value="AP_endonuc_2"/>
</dbReference>
<sequence length="468" mass="50245">MARPTRAAASVAAAKRARSSSLSATDSESPPLKKAPKKASSASTSKGTKATASKASSKAVGKTASSRKLAFPPAGLEGPYPARLGDPPFAFVNPAPELTLPGAPAPQVNGGLLSATDALSRPLLIGAHVSAAGGVANALLRAAKLRANGLALFVKGHRTWKSKPLEEEAIERFRETMRPESEGGVGYGPESILVHGNYLINLGNPDETKWNTAYECFRDDLDRCHKLGIKLYNWHPGSTVGACTKDESFALVAKAINRVHKDVPEVITVIENMANAGSNILGTAFTDLAAMIALVDDKTRVRVCLDTCHTFAAGYDLRTPETYTSTMDEFSKVVGFEYLAGIHLNDSKAPLGGNKDLHENIGLGEIGLTGFRELVRDPRVAGIPMALETPSGPEDGVVSEIWAKEVALLYEIQRVPDSEWEERKVEIEARWRRERDAIAPPKVKPVKKTASKKGKKKMESESEAEDSE</sequence>
<dbReference type="GO" id="GO:0008081">
    <property type="term" value="F:phosphoric diester hydrolase activity"/>
    <property type="evidence" value="ECO:0007669"/>
    <property type="project" value="TreeGrafter"/>
</dbReference>
<feature type="compositionally biased region" description="Low complexity" evidence="9">
    <location>
        <begin position="38"/>
        <end position="66"/>
    </location>
</feature>
<evidence type="ECO:0000256" key="9">
    <source>
        <dbReference type="SAM" id="MobiDB-lite"/>
    </source>
</evidence>
<dbReference type="HAMAP" id="MF_00152">
    <property type="entry name" value="Nfo"/>
    <property type="match status" value="1"/>
</dbReference>
<dbReference type="GO" id="GO:0005739">
    <property type="term" value="C:mitochondrion"/>
    <property type="evidence" value="ECO:0007669"/>
    <property type="project" value="TreeGrafter"/>
</dbReference>
<dbReference type="InterPro" id="IPR018246">
    <property type="entry name" value="AP_endonuc_F2_Zn_BS"/>
</dbReference>
<protein>
    <recommendedName>
        <fullName evidence="3">Apurinic-apyrimidinic endonuclease 1</fullName>
    </recommendedName>
</protein>
<accession>A0AAD3TYR5</accession>
<dbReference type="InterPro" id="IPR036237">
    <property type="entry name" value="Xyl_isomerase-like_sf"/>
</dbReference>
<evidence type="ECO:0000256" key="6">
    <source>
        <dbReference type="ARBA" id="ARBA00022801"/>
    </source>
</evidence>
<dbReference type="GO" id="GO:0003906">
    <property type="term" value="F:DNA-(apurinic or apyrimidinic site) endonuclease activity"/>
    <property type="evidence" value="ECO:0007669"/>
    <property type="project" value="TreeGrafter"/>
</dbReference>
<proteinExistence type="inferred from homology"/>
<feature type="region of interest" description="Disordered" evidence="9">
    <location>
        <begin position="436"/>
        <end position="468"/>
    </location>
</feature>
<evidence type="ECO:0000256" key="7">
    <source>
        <dbReference type="ARBA" id="ARBA00022833"/>
    </source>
</evidence>
<comment type="caution">
    <text evidence="11">The sequence shown here is derived from an EMBL/GenBank/DDBJ whole genome shotgun (WGS) entry which is preliminary data.</text>
</comment>
<dbReference type="Gene3D" id="3.20.20.150">
    <property type="entry name" value="Divalent-metal-dependent TIM barrel enzymes"/>
    <property type="match status" value="1"/>
</dbReference>
<dbReference type="PROSITE" id="PS00729">
    <property type="entry name" value="AP_NUCLEASE_F2_1"/>
    <property type="match status" value="1"/>
</dbReference>
<keyword evidence="5" id="KW-0227">DNA damage</keyword>
<dbReference type="PANTHER" id="PTHR21445">
    <property type="entry name" value="ENDONUCLEASE IV ENDODEOXYRIBONUCLEASE IV"/>
    <property type="match status" value="1"/>
</dbReference>
<evidence type="ECO:0000256" key="3">
    <source>
        <dbReference type="ARBA" id="ARBA00021759"/>
    </source>
</evidence>
<reference evidence="11" key="1">
    <citation type="journal article" date="2023" name="BMC Genomics">
        <title>Chromosome-level genome assemblies of Cutaneotrichosporon spp. (Trichosporonales, Basidiomycota) reveal imbalanced evolution between nucleotide sequences and chromosome synteny.</title>
        <authorList>
            <person name="Kobayashi Y."/>
            <person name="Kayamori A."/>
            <person name="Aoki K."/>
            <person name="Shiwa Y."/>
            <person name="Matsutani M."/>
            <person name="Fujita N."/>
            <person name="Sugita T."/>
            <person name="Iwasaki W."/>
            <person name="Tanaka N."/>
            <person name="Takashima M."/>
        </authorList>
    </citation>
    <scope>NUCLEOTIDE SEQUENCE</scope>
    <source>
        <strain evidence="11">HIS016</strain>
    </source>
</reference>
<feature type="compositionally biased region" description="Basic residues" evidence="9">
    <location>
        <begin position="444"/>
        <end position="456"/>
    </location>
</feature>
<evidence type="ECO:0000256" key="2">
    <source>
        <dbReference type="ARBA" id="ARBA00005340"/>
    </source>
</evidence>
<comment type="cofactor">
    <cofactor evidence="1">
        <name>Zn(2+)</name>
        <dbReference type="ChEBI" id="CHEBI:29105"/>
    </cofactor>
</comment>
<keyword evidence="4" id="KW-0479">Metal-binding</keyword>
<feature type="domain" description="Xylose isomerase-like TIM barrel" evidence="10">
    <location>
        <begin position="141"/>
        <end position="397"/>
    </location>
</feature>
<keyword evidence="7" id="KW-0862">Zinc</keyword>
<keyword evidence="8" id="KW-0234">DNA repair</keyword>
<dbReference type="PROSITE" id="PS00730">
    <property type="entry name" value="AP_NUCLEASE_F2_2"/>
    <property type="match status" value="1"/>
</dbReference>
<reference evidence="11" key="2">
    <citation type="submission" date="2023-06" db="EMBL/GenBank/DDBJ databases">
        <authorList>
            <person name="Kobayashi Y."/>
            <person name="Kayamori A."/>
            <person name="Aoki K."/>
            <person name="Shiwa Y."/>
            <person name="Fujita N."/>
            <person name="Sugita T."/>
            <person name="Iwasaki W."/>
            <person name="Tanaka N."/>
            <person name="Takashima M."/>
        </authorList>
    </citation>
    <scope>NUCLEOTIDE SEQUENCE</scope>
    <source>
        <strain evidence="11">HIS016</strain>
    </source>
</reference>
<dbReference type="SMART" id="SM00518">
    <property type="entry name" value="AP2Ec"/>
    <property type="match status" value="1"/>
</dbReference>
<feature type="region of interest" description="Disordered" evidence="9">
    <location>
        <begin position="1"/>
        <end position="72"/>
    </location>
</feature>